<reference evidence="1 2" key="1">
    <citation type="submission" date="2014-09" db="EMBL/GenBank/DDBJ databases">
        <authorList>
            <person name="McGinnis J.M."/>
            <person name="Wolfgang W.J."/>
        </authorList>
    </citation>
    <scope>NUCLEOTIDE SEQUENCE [LARGE SCALE GENOMIC DNA]</scope>
    <source>
        <strain evidence="1 2">5503</strain>
    </source>
</reference>
<dbReference type="InterPro" id="IPR029068">
    <property type="entry name" value="Glyas_Bleomycin-R_OHBP_Dase"/>
</dbReference>
<dbReference type="RefSeq" id="WP_036699924.1">
    <property type="nucleotide sequence ID" value="NZ_CP051542.1"/>
</dbReference>
<reference evidence="1 2" key="2">
    <citation type="submission" date="2014-10" db="EMBL/GenBank/DDBJ databases">
        <title>Paracoccus sanguinis sp. nov., isolated from clinical specimens of New York State patients.</title>
        <authorList>
            <person name="Mingle L.A."/>
            <person name="Cole J.A."/>
            <person name="Lapierre P."/>
            <person name="Musser K.A."/>
        </authorList>
    </citation>
    <scope>NUCLEOTIDE SEQUENCE [LARGE SCALE GENOMIC DNA]</scope>
    <source>
        <strain evidence="1 2">5503</strain>
    </source>
</reference>
<dbReference type="InterPro" id="IPR004360">
    <property type="entry name" value="Glyas_Fos-R_dOase_dom"/>
</dbReference>
<dbReference type="PANTHER" id="PTHR33993:SF14">
    <property type="entry name" value="GB|AAF24581.1"/>
    <property type="match status" value="1"/>
</dbReference>
<organism evidence="1 2">
    <name type="scientific">Paracoccus sanguinis</name>
    <dbReference type="NCBI Taxonomy" id="1545044"/>
    <lineage>
        <taxon>Bacteria</taxon>
        <taxon>Pseudomonadati</taxon>
        <taxon>Pseudomonadota</taxon>
        <taxon>Alphaproteobacteria</taxon>
        <taxon>Rhodobacterales</taxon>
        <taxon>Paracoccaceae</taxon>
        <taxon>Paracoccus</taxon>
    </lineage>
</organism>
<dbReference type="Proteomes" id="UP000029858">
    <property type="component" value="Unassembled WGS sequence"/>
</dbReference>
<proteinExistence type="predicted"/>
<evidence type="ECO:0000313" key="2">
    <source>
        <dbReference type="Proteomes" id="UP000029858"/>
    </source>
</evidence>
<name>A0A099GFY1_9RHOB</name>
<gene>
    <name evidence="1" type="ORF">IX56_04615</name>
</gene>
<accession>A0A099GFY1</accession>
<dbReference type="SUPFAM" id="SSF54593">
    <property type="entry name" value="Glyoxalase/Bleomycin resistance protein/Dihydroxybiphenyl dioxygenase"/>
    <property type="match status" value="2"/>
</dbReference>
<sequence>MSGFQGDPCWYELGTTDPAAAGRFYAEVLGWAVSDSGMEGMVYLLARAGEEMVAGLTSNAGQAGAPPPNWLTYFAADDCDATAAAAEAAGGRVLVAPADIPGTGRFAVVADPQGAVFGLLEPDMSRMTEAERKKALTTGAFDPAKTGHGAWNELMSSDPAAAEGFYAALFGWTRARTLDMGEAGTYRILSHKGRDIGAVMGLGNAPVPAWLPYFGADPVRAAMARIEAAGGTVHHGPHEVPGGMHIAVATDPQGAWFAVVGPLG</sequence>
<dbReference type="InterPro" id="IPR052164">
    <property type="entry name" value="Anthracycline_SecMetBiosynth"/>
</dbReference>
<comment type="caution">
    <text evidence="1">The sequence shown here is derived from an EMBL/GenBank/DDBJ whole genome shotgun (WGS) entry which is preliminary data.</text>
</comment>
<dbReference type="PROSITE" id="PS51819">
    <property type="entry name" value="VOC"/>
    <property type="match status" value="2"/>
</dbReference>
<dbReference type="InterPro" id="IPR037523">
    <property type="entry name" value="VOC_core"/>
</dbReference>
<evidence type="ECO:0000313" key="1">
    <source>
        <dbReference type="EMBL" id="KGJ23047.1"/>
    </source>
</evidence>
<dbReference type="Gene3D" id="3.10.180.10">
    <property type="entry name" value="2,3-Dihydroxybiphenyl 1,2-Dioxygenase, domain 1"/>
    <property type="match status" value="2"/>
</dbReference>
<protein>
    <submittedName>
        <fullName evidence="1">Bleomycin resistance protein</fullName>
    </submittedName>
</protein>
<dbReference type="PANTHER" id="PTHR33993">
    <property type="entry name" value="GLYOXALASE-RELATED"/>
    <property type="match status" value="1"/>
</dbReference>
<accession>A0A099GKM3</accession>
<dbReference type="EMBL" id="JRKQ01000013">
    <property type="protein sequence ID" value="KGJ23047.1"/>
    <property type="molecule type" value="Genomic_DNA"/>
</dbReference>
<dbReference type="Pfam" id="PF00903">
    <property type="entry name" value="Glyoxalase"/>
    <property type="match status" value="2"/>
</dbReference>
<dbReference type="AlphaFoldDB" id="A0A099GFY1"/>
<dbReference type="CDD" id="cd07247">
    <property type="entry name" value="SgaA_N_like"/>
    <property type="match status" value="2"/>
</dbReference>